<dbReference type="AlphaFoldDB" id="A0A9N8NIP8"/>
<dbReference type="EMBL" id="CAJPIJ010000104">
    <property type="protein sequence ID" value="CAG1977324.1"/>
    <property type="molecule type" value="Genomic_DNA"/>
</dbReference>
<reference evidence="2" key="1">
    <citation type="submission" date="2021-03" db="EMBL/GenBank/DDBJ databases">
        <authorList>
            <person name="Alouane T."/>
            <person name="Langin T."/>
            <person name="Bonhomme L."/>
        </authorList>
    </citation>
    <scope>NUCLEOTIDE SEQUENCE</scope>
    <source>
        <strain evidence="2">MDC_Fg202</strain>
    </source>
</reference>
<dbReference type="Proteomes" id="UP000746612">
    <property type="component" value="Unassembled WGS sequence"/>
</dbReference>
<sequence length="196" mass="21703">MPPVPPPLPPPLPPPPSLGDAPAPPQLVPRPVVPDDRPHGALLLHLAIHSGGSFKNHWGYFIQSEHNPAFGTIIHVIGDVKNGFEFEVKRNHDFETTSPAPLHIIPLQWIDGKYFNEAMLNNGVQELDDKPVCDFERSVYRVKPPKASLNSATSDAPRARVDRKDCQTWILESVNQLVADGIMHPDIATYLDAIKQ</sequence>
<dbReference type="Pfam" id="PF20174">
    <property type="entry name" value="DUF6540"/>
    <property type="match status" value="1"/>
</dbReference>
<dbReference type="InterPro" id="IPR046670">
    <property type="entry name" value="DUF6540"/>
</dbReference>
<proteinExistence type="predicted"/>
<feature type="region of interest" description="Disordered" evidence="1">
    <location>
        <begin position="1"/>
        <end position="29"/>
    </location>
</feature>
<accession>A0A9N8NIP8</accession>
<organism evidence="2 3">
    <name type="scientific">Gibberella zeae</name>
    <name type="common">Wheat head blight fungus</name>
    <name type="synonym">Fusarium graminearum</name>
    <dbReference type="NCBI Taxonomy" id="5518"/>
    <lineage>
        <taxon>Eukaryota</taxon>
        <taxon>Fungi</taxon>
        <taxon>Dikarya</taxon>
        <taxon>Ascomycota</taxon>
        <taxon>Pezizomycotina</taxon>
        <taxon>Sordariomycetes</taxon>
        <taxon>Hypocreomycetidae</taxon>
        <taxon>Hypocreales</taxon>
        <taxon>Nectriaceae</taxon>
        <taxon>Fusarium</taxon>
    </lineage>
</organism>
<comment type="caution">
    <text evidence="2">The sequence shown here is derived from an EMBL/GenBank/DDBJ whole genome shotgun (WGS) entry which is preliminary data.</text>
</comment>
<evidence type="ECO:0000313" key="2">
    <source>
        <dbReference type="EMBL" id="CAG1977324.1"/>
    </source>
</evidence>
<evidence type="ECO:0000313" key="3">
    <source>
        <dbReference type="Proteomes" id="UP000746612"/>
    </source>
</evidence>
<evidence type="ECO:0000256" key="1">
    <source>
        <dbReference type="SAM" id="MobiDB-lite"/>
    </source>
</evidence>
<protein>
    <submittedName>
        <fullName evidence="2">Uncharacterized protein</fullName>
    </submittedName>
</protein>
<gene>
    <name evidence="2" type="ORF">MDCFG202_LOCUS143094</name>
</gene>
<name>A0A9N8NIP8_GIBZA</name>